<evidence type="ECO:0000313" key="2">
    <source>
        <dbReference type="EMBL" id="PER55763.1"/>
    </source>
</evidence>
<keyword evidence="1" id="KW-0472">Membrane</keyword>
<sequence length="112" mass="13290">MDKQSRARELENRIERTKQIAITLTAVNELKKELRKWRLVTALTSFLVFCVMLVQMSVDLQETFKVEGVWFHLLVDVAFPLLCVFCLLAMLVYRYILRKRKNSLERKLTEIV</sequence>
<comment type="caution">
    <text evidence="2">The sequence shown here is derived from an EMBL/GenBank/DDBJ whole genome shotgun (WGS) entry which is preliminary data.</text>
</comment>
<feature type="transmembrane region" description="Helical" evidence="1">
    <location>
        <begin position="70"/>
        <end position="97"/>
    </location>
</feature>
<evidence type="ECO:0000256" key="1">
    <source>
        <dbReference type="SAM" id="Phobius"/>
    </source>
</evidence>
<dbReference type="EMBL" id="NTYF01000023">
    <property type="protein sequence ID" value="PER55763.1"/>
    <property type="molecule type" value="Genomic_DNA"/>
</dbReference>
<accession>A0ABD6S7E7</accession>
<name>A0ABD6S7E7_BACTU</name>
<keyword evidence="1" id="KW-1133">Transmembrane helix</keyword>
<evidence type="ECO:0000313" key="3">
    <source>
        <dbReference type="Proteomes" id="UP000219897"/>
    </source>
</evidence>
<evidence type="ECO:0008006" key="4">
    <source>
        <dbReference type="Google" id="ProtNLM"/>
    </source>
</evidence>
<organism evidence="2 3">
    <name type="scientific">Bacillus thuringiensis</name>
    <dbReference type="NCBI Taxonomy" id="1428"/>
    <lineage>
        <taxon>Bacteria</taxon>
        <taxon>Bacillati</taxon>
        <taxon>Bacillota</taxon>
        <taxon>Bacilli</taxon>
        <taxon>Bacillales</taxon>
        <taxon>Bacillaceae</taxon>
        <taxon>Bacillus</taxon>
        <taxon>Bacillus cereus group</taxon>
    </lineage>
</organism>
<reference evidence="2 3" key="1">
    <citation type="submission" date="2017-09" db="EMBL/GenBank/DDBJ databases">
        <title>Large-scale bioinformatics analysis of Bacillus genomes uncovers conserved roles of natural products in bacterial physiology.</title>
        <authorList>
            <consortium name="Agbiome Team Llc"/>
            <person name="Bleich R.M."/>
            <person name="Kirk G.J."/>
            <person name="Santa Maria K.C."/>
            <person name="Allen S.E."/>
            <person name="Farag S."/>
            <person name="Shank E.A."/>
            <person name="Bowers A."/>
        </authorList>
    </citation>
    <scope>NUCLEOTIDE SEQUENCE [LARGE SCALE GENOMIC DNA]</scope>
    <source>
        <strain evidence="2 3">AFS005140</strain>
    </source>
</reference>
<dbReference type="AlphaFoldDB" id="A0ABD6S7E7"/>
<feature type="transmembrane region" description="Helical" evidence="1">
    <location>
        <begin position="39"/>
        <end position="58"/>
    </location>
</feature>
<protein>
    <recommendedName>
        <fullName evidence="4">DUF3955 domain-containing protein</fullName>
    </recommendedName>
</protein>
<gene>
    <name evidence="2" type="ORF">CN495_08395</name>
</gene>
<proteinExistence type="predicted"/>
<dbReference type="Proteomes" id="UP000219897">
    <property type="component" value="Unassembled WGS sequence"/>
</dbReference>
<keyword evidence="1" id="KW-0812">Transmembrane</keyword>